<dbReference type="InterPro" id="IPR013783">
    <property type="entry name" value="Ig-like_fold"/>
</dbReference>
<evidence type="ECO:0000256" key="1">
    <source>
        <dbReference type="SAM" id="Phobius"/>
    </source>
</evidence>
<reference evidence="3" key="1">
    <citation type="submission" date="2017-09" db="EMBL/GenBank/DDBJ databases">
        <title>Depth-based differentiation of microbial function through sediment-hosted aquifers and enrichment of novel symbionts in the deep terrestrial subsurface.</title>
        <authorList>
            <person name="Probst A.J."/>
            <person name="Ladd B."/>
            <person name="Jarett J.K."/>
            <person name="Geller-Mcgrath D.E."/>
            <person name="Sieber C.M.K."/>
            <person name="Emerson J.B."/>
            <person name="Anantharaman K."/>
            <person name="Thomas B.C."/>
            <person name="Malmstrom R."/>
            <person name="Stieglmeier M."/>
            <person name="Klingl A."/>
            <person name="Woyke T."/>
            <person name="Ryan C.M."/>
            <person name="Banfield J.F."/>
        </authorList>
    </citation>
    <scope>NUCLEOTIDE SEQUENCE [LARGE SCALE GENOMIC DNA]</scope>
</reference>
<dbReference type="SUPFAM" id="SSF49363">
    <property type="entry name" value="Purple acid phosphatase, N-terminal domain"/>
    <property type="match status" value="1"/>
</dbReference>
<dbReference type="Gene3D" id="2.60.40.10">
    <property type="entry name" value="Immunoglobulins"/>
    <property type="match status" value="1"/>
</dbReference>
<sequence>MSYSNIFLRRNSLRIPTVIFLVVISFVVFLLTRIFSPKPIASRASKKVLKRVAVVNLSHNQAGVFWQTEQKETGWLVYSDKQNVLDQIAFDEKDIAEKKSSYLNHYALLKNLKPDHSYFFKIISGKEAISDTNNKAFVLRTLFNINNSVNISPAYGKVVVGSGIPLSSGVVTLSFKDSFPLLALLKISGEWLIPLNNIVDQNSLKLRTLETNEIGSLEIYSEDGGKTSVEAIPKNLSPLPQTVIMGQNYSFTSNNDILSASDTQLKPNTIAIIFPKEEAVIPAENPLIKGMAIPGSEITVIINSEVVYSTRVKVDKDGIWRVVLKNRLPPGRHSLTVIAKDELGQEMKLTRQFIIAKSGEQVLGEATAEPTLTGEPTPTVISESWTPTPTIYKTGFNPIPVTVISGSLVIIGLGIILAF</sequence>
<organism evidence="2 3">
    <name type="scientific">Candidatus Roizmanbacteria bacterium CG_4_8_14_3_um_filter_36_10</name>
    <dbReference type="NCBI Taxonomy" id="1974834"/>
    <lineage>
        <taxon>Bacteria</taxon>
        <taxon>Candidatus Roizmaniibacteriota</taxon>
    </lineage>
</organism>
<dbReference type="GO" id="GO:0003993">
    <property type="term" value="F:acid phosphatase activity"/>
    <property type="evidence" value="ECO:0007669"/>
    <property type="project" value="InterPro"/>
</dbReference>
<keyword evidence="1" id="KW-0812">Transmembrane</keyword>
<comment type="caution">
    <text evidence="2">The sequence shown here is derived from an EMBL/GenBank/DDBJ whole genome shotgun (WGS) entry which is preliminary data.</text>
</comment>
<name>A0A2M8GLB5_9BACT</name>
<proteinExistence type="predicted"/>
<dbReference type="GO" id="GO:0046872">
    <property type="term" value="F:metal ion binding"/>
    <property type="evidence" value="ECO:0007669"/>
    <property type="project" value="InterPro"/>
</dbReference>
<keyword evidence="1" id="KW-1133">Transmembrane helix</keyword>
<dbReference type="InterPro" id="IPR008963">
    <property type="entry name" value="Purple_acid_Pase-like_N"/>
</dbReference>
<evidence type="ECO:0000313" key="3">
    <source>
        <dbReference type="Proteomes" id="UP000229370"/>
    </source>
</evidence>
<dbReference type="Proteomes" id="UP000229370">
    <property type="component" value="Unassembled WGS sequence"/>
</dbReference>
<protein>
    <submittedName>
        <fullName evidence="2">Uncharacterized protein</fullName>
    </submittedName>
</protein>
<evidence type="ECO:0000313" key="2">
    <source>
        <dbReference type="EMBL" id="PJC81348.1"/>
    </source>
</evidence>
<feature type="transmembrane region" description="Helical" evidence="1">
    <location>
        <begin position="399"/>
        <end position="418"/>
    </location>
</feature>
<feature type="transmembrane region" description="Helical" evidence="1">
    <location>
        <begin position="12"/>
        <end position="35"/>
    </location>
</feature>
<accession>A0A2M8GLB5</accession>
<keyword evidence="1" id="KW-0472">Membrane</keyword>
<dbReference type="AlphaFoldDB" id="A0A2M8GLB5"/>
<gene>
    <name evidence="2" type="ORF">CO007_05105</name>
</gene>
<dbReference type="Gene3D" id="2.60.40.380">
    <property type="entry name" value="Purple acid phosphatase-like, N-terminal"/>
    <property type="match status" value="1"/>
</dbReference>
<dbReference type="EMBL" id="PFQK01000089">
    <property type="protein sequence ID" value="PJC81348.1"/>
    <property type="molecule type" value="Genomic_DNA"/>
</dbReference>